<protein>
    <submittedName>
        <fullName evidence="6">Alpha/beta fold hydrolase</fullName>
    </submittedName>
</protein>
<feature type="transmembrane region" description="Helical" evidence="3">
    <location>
        <begin position="500"/>
        <end position="518"/>
    </location>
</feature>
<proteinExistence type="inferred from homology"/>
<name>A0A5C6Q2W7_9GAMM</name>
<dbReference type="GO" id="GO:0052689">
    <property type="term" value="F:carboxylic ester hydrolase activity"/>
    <property type="evidence" value="ECO:0007669"/>
    <property type="project" value="UniProtKB-ARBA"/>
</dbReference>
<dbReference type="SUPFAM" id="SSF53474">
    <property type="entry name" value="alpha/beta-Hydrolases"/>
    <property type="match status" value="1"/>
</dbReference>
<dbReference type="InterPro" id="IPR029058">
    <property type="entry name" value="AB_hydrolase_fold"/>
</dbReference>
<evidence type="ECO:0000256" key="2">
    <source>
        <dbReference type="ARBA" id="ARBA00038115"/>
    </source>
</evidence>
<dbReference type="PANTHER" id="PTHR22946:SF9">
    <property type="entry name" value="POLYKETIDE TRANSFERASE AF380"/>
    <property type="match status" value="1"/>
</dbReference>
<accession>A0A5C6Q2W7</accession>
<comment type="caution">
    <text evidence="6">The sequence shown here is derived from an EMBL/GenBank/DDBJ whole genome shotgun (WGS) entry which is preliminary data.</text>
</comment>
<evidence type="ECO:0000313" key="8">
    <source>
        <dbReference type="Proteomes" id="UP000321917"/>
    </source>
</evidence>
<dbReference type="EMBL" id="VOLQ01000050">
    <property type="protein sequence ID" value="TWX63171.1"/>
    <property type="molecule type" value="Genomic_DNA"/>
</dbReference>
<dbReference type="Proteomes" id="UP000321917">
    <property type="component" value="Unassembled WGS sequence"/>
</dbReference>
<keyword evidence="3" id="KW-1133">Transmembrane helix</keyword>
<feature type="transmembrane region" description="Helical" evidence="3">
    <location>
        <begin position="530"/>
        <end position="552"/>
    </location>
</feature>
<organism evidence="6 8">
    <name type="scientific">Colwellia hornerae</name>
    <dbReference type="NCBI Taxonomy" id="89402"/>
    <lineage>
        <taxon>Bacteria</taxon>
        <taxon>Pseudomonadati</taxon>
        <taxon>Pseudomonadota</taxon>
        <taxon>Gammaproteobacteria</taxon>
        <taxon>Alteromonadales</taxon>
        <taxon>Colwelliaceae</taxon>
        <taxon>Colwellia</taxon>
    </lineage>
</organism>
<reference evidence="6 8" key="1">
    <citation type="submission" date="2019-07" db="EMBL/GenBank/DDBJ databases">
        <title>Genomes of sea-ice associated Colwellia species.</title>
        <authorList>
            <person name="Bowman J.P."/>
        </authorList>
    </citation>
    <scope>NUCLEOTIDE SEQUENCE [LARGE SCALE GENOMIC DNA]</scope>
    <source>
        <strain evidence="5 7">ACAM 607</strain>
        <strain evidence="6 8">IC036</strain>
    </source>
</reference>
<dbReference type="InterPro" id="IPR000073">
    <property type="entry name" value="AB_hydrolase_1"/>
</dbReference>
<feature type="transmembrane region" description="Helical" evidence="3">
    <location>
        <begin position="369"/>
        <end position="391"/>
    </location>
</feature>
<sequence>MNVYPKLLILAVTLIIFGGLLANQIQTNGGTVKVSHVRFAGNNAIISHARLYVPEGISNKNPAPGIIATHGYLNSNETQSGFAIEFARRGYVVLTPDQPGHGYSDPAAFSNGFGGIDTLAYMKTLPFVDKSNIGLEGHSMGGWASLVAAGVHPNDYQSIVILGSSTGSFGAPTGTPDWPRNIAIVFSKYDEFSSLMWGVDLPTDITKTDKLKQLFNRDEEIIADKLYGNVADGTARIFHQPAVTHPGIHFSSIAIGHAIKWFDLTLSGAKSIPATDQIWLWKEVGTFIALLGMIMLIIPTLGKVSATSMFSSLKAAMPKLQSLTGHSWWFGAVIFTALPALTLLPFKGISERLGWQASALFAQNITSQVMIWALLTGLISMLLLLLWHFLLNRKTGASFESYGLTWNGQIKVSSIAHSFLLAFVVVGGLYISLLLTDFLFDVDYRIWVFAIKPLSLMQMGIALSYLMPFSLFFIIVGAVLHGQLRRDDWSFSKELSVNWLLLNLGYLVFLSVQYTPMFMGSTLLIASEPLWSIIVLQFIPLMTIASLVFTVAYRITGRVYTGAFINGIIITWVMVASQATHFA</sequence>
<keyword evidence="3" id="KW-0472">Membrane</keyword>
<dbReference type="InterPro" id="IPR050261">
    <property type="entry name" value="FrsA_esterase"/>
</dbReference>
<dbReference type="OrthoDB" id="9805123at2"/>
<evidence type="ECO:0000313" key="6">
    <source>
        <dbReference type="EMBL" id="TWX63171.1"/>
    </source>
</evidence>
<keyword evidence="7" id="KW-1185">Reference proteome</keyword>
<keyword evidence="1 6" id="KW-0378">Hydrolase</keyword>
<dbReference type="RefSeq" id="WP_146801035.1">
    <property type="nucleotide sequence ID" value="NZ_VOLP01000036.1"/>
</dbReference>
<comment type="similarity">
    <text evidence="2">Belongs to the AB hydrolase superfamily. FUS2 hydrolase family.</text>
</comment>
<feature type="transmembrane region" description="Helical" evidence="3">
    <location>
        <begin position="456"/>
        <end position="480"/>
    </location>
</feature>
<dbReference type="PANTHER" id="PTHR22946">
    <property type="entry name" value="DIENELACTONE HYDROLASE DOMAIN-CONTAINING PROTEIN-RELATED"/>
    <property type="match status" value="1"/>
</dbReference>
<feature type="transmembrane region" description="Helical" evidence="3">
    <location>
        <begin position="284"/>
        <end position="306"/>
    </location>
</feature>
<keyword evidence="3" id="KW-0812">Transmembrane</keyword>
<feature type="transmembrane region" description="Helical" evidence="3">
    <location>
        <begin position="559"/>
        <end position="579"/>
    </location>
</feature>
<dbReference type="EMBL" id="VOLR01000037">
    <property type="protein sequence ID" value="TWX54332.1"/>
    <property type="molecule type" value="Genomic_DNA"/>
</dbReference>
<evidence type="ECO:0000259" key="4">
    <source>
        <dbReference type="Pfam" id="PF00561"/>
    </source>
</evidence>
<feature type="domain" description="AB hydrolase-1" evidence="4">
    <location>
        <begin position="67"/>
        <end position="183"/>
    </location>
</feature>
<gene>
    <name evidence="5" type="ORF">ESZ26_17930</name>
    <name evidence="6" type="ORF">ESZ27_17595</name>
</gene>
<dbReference type="PRINTS" id="PR00111">
    <property type="entry name" value="ABHYDROLASE"/>
</dbReference>
<dbReference type="Pfam" id="PF00561">
    <property type="entry name" value="Abhydrolase_1"/>
    <property type="match status" value="1"/>
</dbReference>
<dbReference type="AlphaFoldDB" id="A0A5C6Q2W7"/>
<dbReference type="Gene3D" id="3.40.50.1820">
    <property type="entry name" value="alpha/beta hydrolase"/>
    <property type="match status" value="1"/>
</dbReference>
<dbReference type="Proteomes" id="UP000321525">
    <property type="component" value="Unassembled WGS sequence"/>
</dbReference>
<evidence type="ECO:0000313" key="7">
    <source>
        <dbReference type="Proteomes" id="UP000321525"/>
    </source>
</evidence>
<feature type="transmembrane region" description="Helical" evidence="3">
    <location>
        <begin position="412"/>
        <end position="436"/>
    </location>
</feature>
<evidence type="ECO:0000256" key="1">
    <source>
        <dbReference type="ARBA" id="ARBA00022801"/>
    </source>
</evidence>
<evidence type="ECO:0000256" key="3">
    <source>
        <dbReference type="SAM" id="Phobius"/>
    </source>
</evidence>
<feature type="transmembrane region" description="Helical" evidence="3">
    <location>
        <begin position="327"/>
        <end position="349"/>
    </location>
</feature>
<evidence type="ECO:0000313" key="5">
    <source>
        <dbReference type="EMBL" id="TWX54332.1"/>
    </source>
</evidence>